<protein>
    <submittedName>
        <fullName evidence="3">Uncharacterized protein</fullName>
    </submittedName>
</protein>
<sequence length="200" mass="19728">MTAHPLRRVRPGLPHRGGAATGAAVLPAASFAAVATALAAAGHHLVFAGTASAAECLVAAVLLFGGALLRGPGRGSLPGDLVALVLAQVSACGWFTGLSPAPTAPGAALHGELGGALYLAMTLVTAGVLRAAATSRSPLSLVLQERLRAFAHRLRALMSVRITAGPAAASGRSAGGRGGRDEDPCSEALVTGTVGRRGPP</sequence>
<keyword evidence="2" id="KW-0472">Membrane</keyword>
<keyword evidence="2" id="KW-1133">Transmembrane helix</keyword>
<feature type="transmembrane region" description="Helical" evidence="2">
    <location>
        <begin position="20"/>
        <end position="40"/>
    </location>
</feature>
<gene>
    <name evidence="3" type="ORF">GCM10010226_04520</name>
</gene>
<keyword evidence="4" id="KW-1185">Reference proteome</keyword>
<feature type="transmembrane region" description="Helical" evidence="2">
    <location>
        <begin position="113"/>
        <end position="133"/>
    </location>
</feature>
<dbReference type="RefSeq" id="WP_189706841.1">
    <property type="nucleotide sequence ID" value="NZ_BMSA01000001.1"/>
</dbReference>
<evidence type="ECO:0000313" key="4">
    <source>
        <dbReference type="Proteomes" id="UP000646776"/>
    </source>
</evidence>
<proteinExistence type="predicted"/>
<keyword evidence="2" id="KW-0812">Transmembrane</keyword>
<comment type="caution">
    <text evidence="3">The sequence shown here is derived from an EMBL/GenBank/DDBJ whole genome shotgun (WGS) entry which is preliminary data.</text>
</comment>
<feature type="region of interest" description="Disordered" evidence="1">
    <location>
        <begin position="168"/>
        <end position="200"/>
    </location>
</feature>
<evidence type="ECO:0000256" key="1">
    <source>
        <dbReference type="SAM" id="MobiDB-lite"/>
    </source>
</evidence>
<feature type="transmembrane region" description="Helical" evidence="2">
    <location>
        <begin position="46"/>
        <end position="69"/>
    </location>
</feature>
<dbReference type="AlphaFoldDB" id="A0A918LP26"/>
<name>A0A918LP26_9ACTN</name>
<feature type="transmembrane region" description="Helical" evidence="2">
    <location>
        <begin position="81"/>
        <end position="101"/>
    </location>
</feature>
<evidence type="ECO:0000313" key="3">
    <source>
        <dbReference type="EMBL" id="GGT31541.1"/>
    </source>
</evidence>
<reference evidence="3" key="2">
    <citation type="submission" date="2020-09" db="EMBL/GenBank/DDBJ databases">
        <authorList>
            <person name="Sun Q."/>
            <person name="Ohkuma M."/>
        </authorList>
    </citation>
    <scope>NUCLEOTIDE SEQUENCE</scope>
    <source>
        <strain evidence="3">JCM 4125</strain>
    </source>
</reference>
<dbReference type="EMBL" id="BMSA01000001">
    <property type="protein sequence ID" value="GGT31541.1"/>
    <property type="molecule type" value="Genomic_DNA"/>
</dbReference>
<dbReference type="Proteomes" id="UP000646776">
    <property type="component" value="Unassembled WGS sequence"/>
</dbReference>
<reference evidence="3" key="1">
    <citation type="journal article" date="2014" name="Int. J. Syst. Evol. Microbiol.">
        <title>Complete genome sequence of Corynebacterium casei LMG S-19264T (=DSM 44701T), isolated from a smear-ripened cheese.</title>
        <authorList>
            <consortium name="US DOE Joint Genome Institute (JGI-PGF)"/>
            <person name="Walter F."/>
            <person name="Albersmeier A."/>
            <person name="Kalinowski J."/>
            <person name="Ruckert C."/>
        </authorList>
    </citation>
    <scope>NUCLEOTIDE SEQUENCE</scope>
    <source>
        <strain evidence="3">JCM 4125</strain>
    </source>
</reference>
<accession>A0A918LP26</accession>
<evidence type="ECO:0000256" key="2">
    <source>
        <dbReference type="SAM" id="Phobius"/>
    </source>
</evidence>
<organism evidence="3 4">
    <name type="scientific">Streptomyces phaeofaciens</name>
    <dbReference type="NCBI Taxonomy" id="68254"/>
    <lineage>
        <taxon>Bacteria</taxon>
        <taxon>Bacillati</taxon>
        <taxon>Actinomycetota</taxon>
        <taxon>Actinomycetes</taxon>
        <taxon>Kitasatosporales</taxon>
        <taxon>Streptomycetaceae</taxon>
        <taxon>Streptomyces</taxon>
    </lineage>
</organism>